<comment type="similarity">
    <text evidence="2">Belongs to the OmpP1/FadL family.</text>
</comment>
<evidence type="ECO:0000256" key="1">
    <source>
        <dbReference type="ARBA" id="ARBA00004571"/>
    </source>
</evidence>
<comment type="subcellular location">
    <subcellularLocation>
        <location evidence="1">Cell outer membrane</location>
        <topology evidence="1">Multi-pass membrane protein</topology>
    </subcellularLocation>
</comment>
<reference evidence="9" key="1">
    <citation type="submission" date="2023-02" db="EMBL/GenBank/DDBJ databases">
        <title>Tahibacter soli sp. nov. isolated from soil.</title>
        <authorList>
            <person name="Baek J.H."/>
            <person name="Lee J.K."/>
            <person name="Choi D.G."/>
            <person name="Jeon C.O."/>
        </authorList>
    </citation>
    <scope>NUCLEOTIDE SEQUENCE</scope>
    <source>
        <strain evidence="9">BL</strain>
    </source>
</reference>
<gene>
    <name evidence="9" type="ORF">OD750_018480</name>
</gene>
<evidence type="ECO:0000313" key="10">
    <source>
        <dbReference type="Proteomes" id="UP001139971"/>
    </source>
</evidence>
<evidence type="ECO:0000256" key="3">
    <source>
        <dbReference type="ARBA" id="ARBA00022452"/>
    </source>
</evidence>
<evidence type="ECO:0000256" key="6">
    <source>
        <dbReference type="ARBA" id="ARBA00023136"/>
    </source>
</evidence>
<evidence type="ECO:0000256" key="4">
    <source>
        <dbReference type="ARBA" id="ARBA00022692"/>
    </source>
</evidence>
<dbReference type="SUPFAM" id="SSF56935">
    <property type="entry name" value="Porins"/>
    <property type="match status" value="1"/>
</dbReference>
<feature type="signal peptide" evidence="8">
    <location>
        <begin position="1"/>
        <end position="26"/>
    </location>
</feature>
<comment type="caution">
    <text evidence="9">The sequence shown here is derived from an EMBL/GenBank/DDBJ whole genome shotgun (WGS) entry which is preliminary data.</text>
</comment>
<dbReference type="Proteomes" id="UP001139971">
    <property type="component" value="Unassembled WGS sequence"/>
</dbReference>
<dbReference type="GO" id="GO:0009279">
    <property type="term" value="C:cell outer membrane"/>
    <property type="evidence" value="ECO:0007669"/>
    <property type="project" value="UniProtKB-SubCell"/>
</dbReference>
<protein>
    <submittedName>
        <fullName evidence="9">Outer membrane protein transport protein</fullName>
    </submittedName>
</protein>
<name>A0A9X3YPV7_9GAMM</name>
<keyword evidence="5 8" id="KW-0732">Signal</keyword>
<dbReference type="RefSeq" id="WP_263542247.1">
    <property type="nucleotide sequence ID" value="NZ_JAOVZO020000018.1"/>
</dbReference>
<proteinExistence type="inferred from homology"/>
<accession>A0A9X3YPV7</accession>
<dbReference type="PANTHER" id="PTHR35093">
    <property type="entry name" value="OUTER MEMBRANE PROTEIN NMB0088-RELATED"/>
    <property type="match status" value="1"/>
</dbReference>
<dbReference type="EMBL" id="JAOVZO020000018">
    <property type="protein sequence ID" value="MDC8014536.1"/>
    <property type="molecule type" value="Genomic_DNA"/>
</dbReference>
<keyword evidence="10" id="KW-1185">Reference proteome</keyword>
<organism evidence="9 10">
    <name type="scientific">Tahibacter soli</name>
    <dbReference type="NCBI Taxonomy" id="2983605"/>
    <lineage>
        <taxon>Bacteria</taxon>
        <taxon>Pseudomonadati</taxon>
        <taxon>Pseudomonadota</taxon>
        <taxon>Gammaproteobacteria</taxon>
        <taxon>Lysobacterales</taxon>
        <taxon>Rhodanobacteraceae</taxon>
        <taxon>Tahibacter</taxon>
    </lineage>
</organism>
<keyword evidence="7" id="KW-0998">Cell outer membrane</keyword>
<evidence type="ECO:0000256" key="2">
    <source>
        <dbReference type="ARBA" id="ARBA00008163"/>
    </source>
</evidence>
<keyword evidence="4" id="KW-0812">Transmembrane</keyword>
<dbReference type="PANTHER" id="PTHR35093:SF3">
    <property type="entry name" value="LONG-CHAIN FATTY ACID TRANSPORT PROTEIN"/>
    <property type="match status" value="1"/>
</dbReference>
<dbReference type="AlphaFoldDB" id="A0A9X3YPV7"/>
<dbReference type="GO" id="GO:0015483">
    <property type="term" value="F:long-chain fatty acid transporting porin activity"/>
    <property type="evidence" value="ECO:0007669"/>
    <property type="project" value="TreeGrafter"/>
</dbReference>
<evidence type="ECO:0000256" key="8">
    <source>
        <dbReference type="SAM" id="SignalP"/>
    </source>
</evidence>
<feature type="chain" id="PRO_5040969035" evidence="8">
    <location>
        <begin position="27"/>
        <end position="448"/>
    </location>
</feature>
<evidence type="ECO:0000256" key="7">
    <source>
        <dbReference type="ARBA" id="ARBA00023237"/>
    </source>
</evidence>
<evidence type="ECO:0000256" key="5">
    <source>
        <dbReference type="ARBA" id="ARBA00022729"/>
    </source>
</evidence>
<sequence length="448" mass="46935">MPSNKVKTYRSIAARTLAAAVVAALAATSHDAAASAFQLKENSVKGLGRAFAGSGAAPDDAAVVVNNPAAMSEVDRALFQADVTAIQFSTEFSGGGTDAAGRPLTGGDGGNGGVTKPVPALYYITPVADRWRLGLAITAPFGFETEYDAGWVGRYSAYKSMFQTVDLTLSASFAATDSLSIGASVVAQHTKAELTQAIDFGAILAGAGAPVLPQSLDGRGRVEGDDWGYGWGVGILWKPTDADRFGLNFHSQVVHKLSGTGSFQVPAAVSAINPALGSTVFSTTPGVAGFTTPANATASWWHTLNDRVSFGADVGYTRWSTFKNLVVDYANPAQPNTVEHFDWEDTWFGSIGMEYRLDTAWTLRGGLAVDGSPTQLETRSPRVPDGTRRWVSVGVGYTASENTAIDFGYAHLFVNDANVATATATGNRLAGTFDNSGNLLGVSAQFKF</sequence>
<dbReference type="InterPro" id="IPR005017">
    <property type="entry name" value="OMPP1/FadL/TodX"/>
</dbReference>
<dbReference type="Gene3D" id="2.40.160.60">
    <property type="entry name" value="Outer membrane protein transport protein (OMPP1/FadL/TodX)"/>
    <property type="match status" value="1"/>
</dbReference>
<keyword evidence="3" id="KW-1134">Transmembrane beta strand</keyword>
<dbReference type="Pfam" id="PF03349">
    <property type="entry name" value="Toluene_X"/>
    <property type="match status" value="1"/>
</dbReference>
<evidence type="ECO:0000313" key="9">
    <source>
        <dbReference type="EMBL" id="MDC8014536.1"/>
    </source>
</evidence>
<keyword evidence="6" id="KW-0472">Membrane</keyword>